<dbReference type="SUPFAM" id="SSF56112">
    <property type="entry name" value="Protein kinase-like (PK-like)"/>
    <property type="match status" value="1"/>
</dbReference>
<dbReference type="InterPro" id="IPR011009">
    <property type="entry name" value="Kinase-like_dom_sf"/>
</dbReference>
<name>A0ABN1J4A7_9CLOT</name>
<dbReference type="Gene3D" id="3.30.200.20">
    <property type="entry name" value="Phosphorylase Kinase, domain 1"/>
    <property type="match status" value="1"/>
</dbReference>
<reference evidence="1 2" key="1">
    <citation type="journal article" date="2019" name="Int. J. Syst. Evol. Microbiol.">
        <title>The Global Catalogue of Microorganisms (GCM) 10K type strain sequencing project: providing services to taxonomists for standard genome sequencing and annotation.</title>
        <authorList>
            <consortium name="The Broad Institute Genomics Platform"/>
            <consortium name="The Broad Institute Genome Sequencing Center for Infectious Disease"/>
            <person name="Wu L."/>
            <person name="Ma J."/>
        </authorList>
    </citation>
    <scope>NUCLEOTIDE SEQUENCE [LARGE SCALE GENOMIC DNA]</scope>
    <source>
        <strain evidence="1 2">JCM 1405</strain>
    </source>
</reference>
<evidence type="ECO:0000313" key="2">
    <source>
        <dbReference type="Proteomes" id="UP001500339"/>
    </source>
</evidence>
<dbReference type="PANTHER" id="PTHR39179">
    <property type="entry name" value="SPORE COAT PROTEIN I"/>
    <property type="match status" value="1"/>
</dbReference>
<gene>
    <name evidence="1" type="ORF">GCM10008905_27160</name>
</gene>
<dbReference type="RefSeq" id="WP_343770491.1">
    <property type="nucleotide sequence ID" value="NZ_BAAACF010000003.1"/>
</dbReference>
<comment type="caution">
    <text evidence="1">The sequence shown here is derived from an EMBL/GenBank/DDBJ whole genome shotgun (WGS) entry which is preliminary data.</text>
</comment>
<accession>A0ABN1J4A7</accession>
<sequence>MREVYRNVNDLVKYDLDIELFNRFDLEVYDIYPLRSIFIVSTSKGDKILKKVDYGKEDLLFIHEGLSYIRDKFNRVMNFVRTVDGNIYALWQDEMYCMIDIIEGRESDYSNPLDLIAMTKGLAELHVASTGFDRHLKSRFKLGQMINKFYRCLKEIEVFKNIAEINEGEGEFNEIFLCRVEHYIEEVKKSINLLEASPYYKLCEDKNKIALCHHDLAYHNIILKNNEAYFIDFDYSIVDLKVHDICNFMNKVLKSSAYDIEQGKIILKEYGQINEIDSREMAVLYGVLTFPQDFYSISRDYYTRRKDWTEESFINKLKKKTEIEEFRIEFLKEFEGLL</sequence>
<protein>
    <submittedName>
        <fullName evidence="1">CotS family spore coat protein</fullName>
    </submittedName>
</protein>
<keyword evidence="1" id="KW-0167">Capsid protein</keyword>
<keyword evidence="2" id="KW-1185">Reference proteome</keyword>
<dbReference type="EMBL" id="BAAACF010000003">
    <property type="protein sequence ID" value="GAA0728370.1"/>
    <property type="molecule type" value="Genomic_DNA"/>
</dbReference>
<dbReference type="PANTHER" id="PTHR39179:SF1">
    <property type="entry name" value="SPORE COAT PROTEIN I"/>
    <property type="match status" value="1"/>
</dbReference>
<dbReference type="Proteomes" id="UP001500339">
    <property type="component" value="Unassembled WGS sequence"/>
</dbReference>
<organism evidence="1 2">
    <name type="scientific">Clostridium malenominatum</name>
    <dbReference type="NCBI Taxonomy" id="1539"/>
    <lineage>
        <taxon>Bacteria</taxon>
        <taxon>Bacillati</taxon>
        <taxon>Bacillota</taxon>
        <taxon>Clostridia</taxon>
        <taxon>Eubacteriales</taxon>
        <taxon>Clostridiaceae</taxon>
        <taxon>Clostridium</taxon>
    </lineage>
</organism>
<proteinExistence type="predicted"/>
<dbReference type="Pfam" id="PF01633">
    <property type="entry name" value="Choline_kinase"/>
    <property type="match status" value="1"/>
</dbReference>
<dbReference type="NCBIfam" id="TIGR02906">
    <property type="entry name" value="spore_CotS"/>
    <property type="match status" value="1"/>
</dbReference>
<evidence type="ECO:0000313" key="1">
    <source>
        <dbReference type="EMBL" id="GAA0728370.1"/>
    </source>
</evidence>
<dbReference type="InterPro" id="IPR047175">
    <property type="entry name" value="CotS-like"/>
</dbReference>
<dbReference type="Gene3D" id="3.90.1200.10">
    <property type="match status" value="1"/>
</dbReference>
<dbReference type="InterPro" id="IPR014255">
    <property type="entry name" value="Spore_coat_CotS"/>
</dbReference>
<keyword evidence="1" id="KW-0946">Virion</keyword>